<comment type="caution">
    <text evidence="2">The sequence shown here is derived from an EMBL/GenBank/DDBJ whole genome shotgun (WGS) entry which is preliminary data.</text>
</comment>
<evidence type="ECO:0000256" key="1">
    <source>
        <dbReference type="SAM" id="Coils"/>
    </source>
</evidence>
<keyword evidence="3" id="KW-1185">Reference proteome</keyword>
<evidence type="ECO:0000313" key="2">
    <source>
        <dbReference type="EMBL" id="OWZ11809.1"/>
    </source>
</evidence>
<protein>
    <recommendedName>
        <fullName evidence="4">M96 mating-specific protein</fullName>
    </recommendedName>
</protein>
<dbReference type="AlphaFoldDB" id="A0A225W3N0"/>
<dbReference type="EMBL" id="NBNE01002021">
    <property type="protein sequence ID" value="OWZ11809.1"/>
    <property type="molecule type" value="Genomic_DNA"/>
</dbReference>
<gene>
    <name evidence="2" type="ORF">PHMEG_00015120</name>
</gene>
<dbReference type="STRING" id="4795.A0A225W3N0"/>
<name>A0A225W3N0_9STRA</name>
<dbReference type="Proteomes" id="UP000198211">
    <property type="component" value="Unassembled WGS sequence"/>
</dbReference>
<feature type="coiled-coil region" evidence="1">
    <location>
        <begin position="1"/>
        <end position="28"/>
    </location>
</feature>
<organism evidence="2 3">
    <name type="scientific">Phytophthora megakarya</name>
    <dbReference type="NCBI Taxonomy" id="4795"/>
    <lineage>
        <taxon>Eukaryota</taxon>
        <taxon>Sar</taxon>
        <taxon>Stramenopiles</taxon>
        <taxon>Oomycota</taxon>
        <taxon>Peronosporomycetes</taxon>
        <taxon>Peronosporales</taxon>
        <taxon>Peronosporaceae</taxon>
        <taxon>Phytophthora</taxon>
    </lineage>
</organism>
<evidence type="ECO:0008006" key="4">
    <source>
        <dbReference type="Google" id="ProtNLM"/>
    </source>
</evidence>
<dbReference type="PANTHER" id="PTHR35796:SF3">
    <property type="entry name" value="BHLH DOMAIN-CONTAINING PROTEIN"/>
    <property type="match status" value="1"/>
</dbReference>
<reference evidence="3" key="1">
    <citation type="submission" date="2017-03" db="EMBL/GenBank/DDBJ databases">
        <title>Phytopthora megakarya and P. palmivora, two closely related causual agents of cacao black pod achieved similar genome size and gene model numbers by different mechanisms.</title>
        <authorList>
            <person name="Ali S."/>
            <person name="Shao J."/>
            <person name="Larry D.J."/>
            <person name="Kronmiller B."/>
            <person name="Shen D."/>
            <person name="Strem M.D."/>
            <person name="Melnick R.L."/>
            <person name="Guiltinan M.J."/>
            <person name="Tyler B.M."/>
            <person name="Meinhardt L.W."/>
            <person name="Bailey B.A."/>
        </authorList>
    </citation>
    <scope>NUCLEOTIDE SEQUENCE [LARGE SCALE GENOMIC DNA]</scope>
    <source>
        <strain evidence="3">zdho120</strain>
    </source>
</reference>
<evidence type="ECO:0000313" key="3">
    <source>
        <dbReference type="Proteomes" id="UP000198211"/>
    </source>
</evidence>
<sequence>MDSLRETVEELTATVQALETDQLQKKAEAQRKKSTGDVARQTMWKKIARRQLEKRRKAEQDNATLRMMLKMQVEEAKSLTRILKRRQRIEELEAMTGVKKLKALADSDSEGDIPALQAMLSKTDELYVQVDKVFEQKKMDAVDCPGKRKSINRHANNDVFLEMSEKQLLPFDSKATEKAVWAAVEDIGLQGLQCIKDVDAQIQFHAQHRQETNNTMMISHIVATTGFEKGGFTSGFAYLNRKVARKFVEQDRSVFICTISSHPTLDTPYSCKFGCTLRVIVRSMGEDISLVESYYSVSSHIPANDRAMTSEEFDVVIAGWSEMMQIFTESVESYLLNGNKDALG</sequence>
<dbReference type="PANTHER" id="PTHR35796">
    <property type="entry name" value="HYPOTHETICAL CYTOSOLIC PROTEIN"/>
    <property type="match status" value="1"/>
</dbReference>
<dbReference type="OrthoDB" id="127530at2759"/>
<keyword evidence="1" id="KW-0175">Coiled coil</keyword>
<proteinExistence type="predicted"/>
<accession>A0A225W3N0</accession>